<feature type="transmembrane region" description="Helical" evidence="16">
    <location>
        <begin position="6"/>
        <end position="27"/>
    </location>
</feature>
<keyword evidence="18" id="KW-1185">Reference proteome</keyword>
<evidence type="ECO:0000256" key="12">
    <source>
        <dbReference type="ARBA" id="ARBA00031017"/>
    </source>
</evidence>
<dbReference type="SUPFAM" id="SSF53448">
    <property type="entry name" value="Nucleotide-diphospho-sugar transferases"/>
    <property type="match status" value="1"/>
</dbReference>
<evidence type="ECO:0000256" key="13">
    <source>
        <dbReference type="ARBA" id="ARBA00031543"/>
    </source>
</evidence>
<keyword evidence="7" id="KW-0328">Glycosyltransferase</keyword>
<dbReference type="AlphaFoldDB" id="A0A8K0SUG2"/>
<evidence type="ECO:0000256" key="3">
    <source>
        <dbReference type="ARBA" id="ARBA00004991"/>
    </source>
</evidence>
<feature type="transmembrane region" description="Helical" evidence="16">
    <location>
        <begin position="409"/>
        <end position="429"/>
    </location>
</feature>
<dbReference type="GO" id="GO:0016020">
    <property type="term" value="C:membrane"/>
    <property type="evidence" value="ECO:0007669"/>
    <property type="project" value="UniProtKB-SubCell"/>
</dbReference>
<protein>
    <recommendedName>
        <fullName evidence="6">Ceramide glucosyltransferase</fullName>
        <ecNumber evidence="5">2.4.1.80</ecNumber>
    </recommendedName>
    <alternativeName>
        <fullName evidence="13">Glucosylceramide synthase</fullName>
    </alternativeName>
    <alternativeName>
        <fullName evidence="14">UDP-glucose ceramide glucosyltransferase</fullName>
    </alternativeName>
    <alternativeName>
        <fullName evidence="12">UDP-glucose:N-acylsphingosine D-glucosyltransferase</fullName>
    </alternativeName>
</protein>
<dbReference type="EMBL" id="JAGPNK010000007">
    <property type="protein sequence ID" value="KAH7318253.1"/>
    <property type="molecule type" value="Genomic_DNA"/>
</dbReference>
<sequence length="534" mass="58925">MPSLLYLAASVCLVWSLVVWIVKFIGIRTIFRHYSSRPFSPVSPNLSNPQDAPHVTIIRPVKGLEPHLYECLASSFQQHYPPSRLSIRLCVESKSDEAYPLLCRLVEEHPNLDAKVLIEAEDPLLQGSGGLAQAMGPNPKIRNISRAFREAGADDVVWISDSNVHVAKNALGRMVDKLEGFTADGRKSATPFRLVHLIPLVVDTINYSQTIDSASALPLSRPRSGSEVAEKSLFSRIKAQGGGRLDEMFMATTHAKFYAAINAVAVAPCVVGKSNMFRKSHLNLATRPSSGSNLLAGGETPLIGSDFFSRFICEDHLISEALWKAHIPGFAKTAIGWGDLAVQPTANMSVAAYTGRRVRWLRARKFTVLAATLVEPGIESLVCSAYLAFALTTLPWFQENLGIPHTYSAMVSVWLASVAAWAFEDWLFFSRLHSGRSAELEDDTPFFARGTTNAGGVPQRSLVSWLLAWLGREVMALPIWTWAVMLGMDVNWRGKRFKVGWDMTVREAVGRERSRDSAVSESGRSRPSSKDRQD</sequence>
<evidence type="ECO:0000256" key="1">
    <source>
        <dbReference type="ARBA" id="ARBA00004141"/>
    </source>
</evidence>
<evidence type="ECO:0000256" key="5">
    <source>
        <dbReference type="ARBA" id="ARBA00012699"/>
    </source>
</evidence>
<keyword evidence="8" id="KW-0808">Transferase</keyword>
<comment type="pathway">
    <text evidence="3">Sphingolipid metabolism.</text>
</comment>
<evidence type="ECO:0000256" key="7">
    <source>
        <dbReference type="ARBA" id="ARBA00022676"/>
    </source>
</evidence>
<comment type="similarity">
    <text evidence="4">Belongs to the glycosyltransferase 2 family.</text>
</comment>
<dbReference type="InterPro" id="IPR025993">
    <property type="entry name" value="Ceramide_glucosylTrfase"/>
</dbReference>
<dbReference type="GO" id="GO:0006679">
    <property type="term" value="P:glucosylceramide biosynthetic process"/>
    <property type="evidence" value="ECO:0007669"/>
    <property type="project" value="TreeGrafter"/>
</dbReference>
<evidence type="ECO:0000256" key="14">
    <source>
        <dbReference type="ARBA" id="ARBA00032575"/>
    </source>
</evidence>
<evidence type="ECO:0000256" key="8">
    <source>
        <dbReference type="ARBA" id="ARBA00022679"/>
    </source>
</evidence>
<dbReference type="InterPro" id="IPR029044">
    <property type="entry name" value="Nucleotide-diphossugar_trans"/>
</dbReference>
<evidence type="ECO:0000256" key="2">
    <source>
        <dbReference type="ARBA" id="ARBA00004760"/>
    </source>
</evidence>
<evidence type="ECO:0000256" key="6">
    <source>
        <dbReference type="ARBA" id="ARBA00019988"/>
    </source>
</evidence>
<evidence type="ECO:0000313" key="17">
    <source>
        <dbReference type="EMBL" id="KAH7318253.1"/>
    </source>
</evidence>
<evidence type="ECO:0000313" key="18">
    <source>
        <dbReference type="Proteomes" id="UP000813444"/>
    </source>
</evidence>
<dbReference type="PANTHER" id="PTHR12726">
    <property type="entry name" value="CERAMIDE GLUCOSYLTRANSFERASE"/>
    <property type="match status" value="1"/>
</dbReference>
<dbReference type="UniPathway" id="UPA00222"/>
<comment type="caution">
    <text evidence="17">The sequence shown here is derived from an EMBL/GenBank/DDBJ whole genome shotgun (WGS) entry which is preliminary data.</text>
</comment>
<name>A0A8K0SUG2_9HYPO</name>
<evidence type="ECO:0000256" key="10">
    <source>
        <dbReference type="ARBA" id="ARBA00022989"/>
    </source>
</evidence>
<dbReference type="Proteomes" id="UP000813444">
    <property type="component" value="Unassembled WGS sequence"/>
</dbReference>
<reference evidence="17" key="1">
    <citation type="journal article" date="2021" name="Nat. Commun.">
        <title>Genetic determinants of endophytism in the Arabidopsis root mycobiome.</title>
        <authorList>
            <person name="Mesny F."/>
            <person name="Miyauchi S."/>
            <person name="Thiergart T."/>
            <person name="Pickel B."/>
            <person name="Atanasova L."/>
            <person name="Karlsson M."/>
            <person name="Huettel B."/>
            <person name="Barry K.W."/>
            <person name="Haridas S."/>
            <person name="Chen C."/>
            <person name="Bauer D."/>
            <person name="Andreopoulos W."/>
            <person name="Pangilinan J."/>
            <person name="LaButti K."/>
            <person name="Riley R."/>
            <person name="Lipzen A."/>
            <person name="Clum A."/>
            <person name="Drula E."/>
            <person name="Henrissat B."/>
            <person name="Kohler A."/>
            <person name="Grigoriev I.V."/>
            <person name="Martin F.M."/>
            <person name="Hacquard S."/>
        </authorList>
    </citation>
    <scope>NUCLEOTIDE SEQUENCE</scope>
    <source>
        <strain evidence="17">MPI-CAGE-CH-0235</strain>
    </source>
</reference>
<evidence type="ECO:0000256" key="9">
    <source>
        <dbReference type="ARBA" id="ARBA00022692"/>
    </source>
</evidence>
<feature type="region of interest" description="Disordered" evidence="15">
    <location>
        <begin position="510"/>
        <end position="534"/>
    </location>
</feature>
<organism evidence="17 18">
    <name type="scientific">Stachybotrys elegans</name>
    <dbReference type="NCBI Taxonomy" id="80388"/>
    <lineage>
        <taxon>Eukaryota</taxon>
        <taxon>Fungi</taxon>
        <taxon>Dikarya</taxon>
        <taxon>Ascomycota</taxon>
        <taxon>Pezizomycotina</taxon>
        <taxon>Sordariomycetes</taxon>
        <taxon>Hypocreomycetidae</taxon>
        <taxon>Hypocreales</taxon>
        <taxon>Stachybotryaceae</taxon>
        <taxon>Stachybotrys</taxon>
    </lineage>
</organism>
<keyword evidence="9 16" id="KW-0812">Transmembrane</keyword>
<evidence type="ECO:0000256" key="16">
    <source>
        <dbReference type="SAM" id="Phobius"/>
    </source>
</evidence>
<proteinExistence type="inferred from homology"/>
<accession>A0A8K0SUG2</accession>
<dbReference type="Pfam" id="PF13506">
    <property type="entry name" value="Glyco_transf_21"/>
    <property type="match status" value="1"/>
</dbReference>
<comment type="subcellular location">
    <subcellularLocation>
        <location evidence="1">Membrane</location>
        <topology evidence="1">Multi-pass membrane protein</topology>
    </subcellularLocation>
</comment>
<evidence type="ECO:0000256" key="15">
    <source>
        <dbReference type="SAM" id="MobiDB-lite"/>
    </source>
</evidence>
<dbReference type="EC" id="2.4.1.80" evidence="5"/>
<gene>
    <name evidence="17" type="ORF">B0I35DRAFT_238123</name>
</gene>
<dbReference type="OrthoDB" id="1483400at2759"/>
<keyword evidence="10 16" id="KW-1133">Transmembrane helix</keyword>
<keyword evidence="11 16" id="KW-0472">Membrane</keyword>
<dbReference type="GO" id="GO:0008120">
    <property type="term" value="F:ceramide glucosyltransferase activity"/>
    <property type="evidence" value="ECO:0007669"/>
    <property type="project" value="UniProtKB-EC"/>
</dbReference>
<evidence type="ECO:0000256" key="4">
    <source>
        <dbReference type="ARBA" id="ARBA00006739"/>
    </source>
</evidence>
<dbReference type="PANTHER" id="PTHR12726:SF0">
    <property type="entry name" value="CERAMIDE GLUCOSYLTRANSFERASE"/>
    <property type="match status" value="1"/>
</dbReference>
<comment type="pathway">
    <text evidence="2">Lipid metabolism; sphingolipid metabolism.</text>
</comment>
<evidence type="ECO:0000256" key="11">
    <source>
        <dbReference type="ARBA" id="ARBA00023136"/>
    </source>
</evidence>
<feature type="transmembrane region" description="Helical" evidence="16">
    <location>
        <begin position="366"/>
        <end position="389"/>
    </location>
</feature>